<dbReference type="EMBL" id="VNHM01000023">
    <property type="protein sequence ID" value="TYO92776.1"/>
    <property type="molecule type" value="Genomic_DNA"/>
</dbReference>
<dbReference type="Pfam" id="PF09704">
    <property type="entry name" value="Cas_Cas5d"/>
    <property type="match status" value="1"/>
</dbReference>
<dbReference type="Gene3D" id="3.30.70.2660">
    <property type="match status" value="1"/>
</dbReference>
<dbReference type="Proteomes" id="UP000323166">
    <property type="component" value="Unassembled WGS sequence"/>
</dbReference>
<dbReference type="InterPro" id="IPR013421">
    <property type="entry name" value="CRISPR-assoc_prot_Cas5_HALMA"/>
</dbReference>
<proteinExistence type="predicted"/>
<evidence type="ECO:0000313" key="2">
    <source>
        <dbReference type="EMBL" id="TYO92776.1"/>
    </source>
</evidence>
<accession>A0A5S4ZMP9</accession>
<dbReference type="NCBIfam" id="TIGR02593">
    <property type="entry name" value="CRISPR_cas5"/>
    <property type="match status" value="1"/>
</dbReference>
<dbReference type="GO" id="GO:0051607">
    <property type="term" value="P:defense response to virus"/>
    <property type="evidence" value="ECO:0007669"/>
    <property type="project" value="UniProtKB-KW"/>
</dbReference>
<dbReference type="AlphaFoldDB" id="A0A5S4ZMP9"/>
<dbReference type="InterPro" id="IPR013422">
    <property type="entry name" value="CRISPR-assoc_prot_Cas5_N"/>
</dbReference>
<keyword evidence="1" id="KW-0051">Antiviral defense</keyword>
<name>A0A5S4ZMP9_9FIRM</name>
<protein>
    <submittedName>
        <fullName evidence="2">CRISPR-associated Cas5h family protein</fullName>
    </submittedName>
</protein>
<organism evidence="2 3">
    <name type="scientific">Desulfallas thermosapovorans DSM 6562</name>
    <dbReference type="NCBI Taxonomy" id="1121431"/>
    <lineage>
        <taxon>Bacteria</taxon>
        <taxon>Bacillati</taxon>
        <taxon>Bacillota</taxon>
        <taxon>Clostridia</taxon>
        <taxon>Eubacteriales</taxon>
        <taxon>Desulfallaceae</taxon>
        <taxon>Desulfallas</taxon>
    </lineage>
</organism>
<dbReference type="GO" id="GO:0043571">
    <property type="term" value="P:maintenance of CRISPR repeat elements"/>
    <property type="evidence" value="ECO:0007669"/>
    <property type="project" value="InterPro"/>
</dbReference>
<evidence type="ECO:0000256" key="1">
    <source>
        <dbReference type="ARBA" id="ARBA00023118"/>
    </source>
</evidence>
<reference evidence="2 3" key="1">
    <citation type="submission" date="2019-07" db="EMBL/GenBank/DDBJ databases">
        <title>Genomic Encyclopedia of Type Strains, Phase I: the one thousand microbial genomes (KMG-I) project.</title>
        <authorList>
            <person name="Kyrpides N."/>
        </authorList>
    </citation>
    <scope>NUCLEOTIDE SEQUENCE [LARGE SCALE GENOMIC DNA]</scope>
    <source>
        <strain evidence="2 3">DSM 6562</strain>
    </source>
</reference>
<evidence type="ECO:0000313" key="3">
    <source>
        <dbReference type="Proteomes" id="UP000323166"/>
    </source>
</evidence>
<keyword evidence="3" id="KW-1185">Reference proteome</keyword>
<dbReference type="RefSeq" id="WP_166512761.1">
    <property type="nucleotide sequence ID" value="NZ_VNHM01000023.1"/>
</dbReference>
<comment type="caution">
    <text evidence="2">The sequence shown here is derived from an EMBL/GenBank/DDBJ whole genome shotgun (WGS) entry which is preliminary data.</text>
</comment>
<sequence length="242" mass="26619">MTLVFEIASNLAMFRKGYTTTSMISYPFLTPTAAAGVIAAIVGIDNGAGEKADAAAYWQKFNGTQVAISVRAPLAWYLTAVNLIKFKNGNGDMREHIQPKHQFIKNPRYRVYVRGGDLYRELKARLERNECVFTPYLGVAYAIADISYIGEFAEEETTACPVAVNTIMPLAEGLALDINKSGAVFKEHVPLVQDTERSFIKSVPVLYSGRAATEAIYIKEKGSLELSMVGGEQVAWFEAWSG</sequence>
<dbReference type="NCBIfam" id="TIGR02592">
    <property type="entry name" value="cas_Cas5h"/>
    <property type="match status" value="1"/>
</dbReference>
<gene>
    <name evidence="2" type="ORF">LX24_02829</name>
</gene>
<dbReference type="InterPro" id="IPR021124">
    <property type="entry name" value="CRISPR-assoc_prot_Cas5"/>
</dbReference>